<dbReference type="GO" id="GO:0005768">
    <property type="term" value="C:endosome"/>
    <property type="evidence" value="ECO:0007669"/>
    <property type="project" value="UniProtKB-SubCell"/>
</dbReference>
<accession>A0A316Z146</accession>
<keyword evidence="8" id="KW-0519">Myristate</keyword>
<dbReference type="SUPFAM" id="SSF57850">
    <property type="entry name" value="RING/U-box"/>
    <property type="match status" value="1"/>
</dbReference>
<comment type="pathway">
    <text evidence="5">Protein modification; protein ubiquitination.</text>
</comment>
<dbReference type="GO" id="GO:0043161">
    <property type="term" value="P:proteasome-mediated ubiquitin-dependent protein catabolic process"/>
    <property type="evidence" value="ECO:0007669"/>
    <property type="project" value="TreeGrafter"/>
</dbReference>
<keyword evidence="10" id="KW-0967">Endosome</keyword>
<dbReference type="GeneID" id="37267921"/>
<dbReference type="OrthoDB" id="10057496at2759"/>
<dbReference type="PANTHER" id="PTHR46661:SF4">
    <property type="entry name" value="RING-TYPE DOMAIN-CONTAINING PROTEIN"/>
    <property type="match status" value="1"/>
</dbReference>
<dbReference type="GO" id="GO:0016020">
    <property type="term" value="C:membrane"/>
    <property type="evidence" value="ECO:0007669"/>
    <property type="project" value="UniProtKB-SubCell"/>
</dbReference>
<name>A0A316Z146_9BASI</name>
<dbReference type="PROSITE" id="PS50178">
    <property type="entry name" value="ZF_FYVE"/>
    <property type="match status" value="1"/>
</dbReference>
<evidence type="ECO:0000313" key="21">
    <source>
        <dbReference type="Proteomes" id="UP000245946"/>
    </source>
</evidence>
<dbReference type="InterPro" id="IPR000306">
    <property type="entry name" value="Znf_FYVE"/>
</dbReference>
<dbReference type="EMBL" id="KZ819305">
    <property type="protein sequence ID" value="PWN95279.1"/>
    <property type="molecule type" value="Genomic_DNA"/>
</dbReference>
<proteinExistence type="predicted"/>
<dbReference type="SUPFAM" id="SSF57903">
    <property type="entry name" value="FYVE/PHD zinc finger"/>
    <property type="match status" value="1"/>
</dbReference>
<evidence type="ECO:0000256" key="9">
    <source>
        <dbReference type="ARBA" id="ARBA00022723"/>
    </source>
</evidence>
<evidence type="ECO:0000256" key="7">
    <source>
        <dbReference type="ARBA" id="ARBA00022679"/>
    </source>
</evidence>
<dbReference type="GO" id="GO:0070936">
    <property type="term" value="P:protein K48-linked ubiquitination"/>
    <property type="evidence" value="ECO:0007669"/>
    <property type="project" value="TreeGrafter"/>
</dbReference>
<keyword evidence="21" id="KW-1185">Reference proteome</keyword>
<evidence type="ECO:0000256" key="6">
    <source>
        <dbReference type="ARBA" id="ARBA00012483"/>
    </source>
</evidence>
<protein>
    <recommendedName>
        <fullName evidence="6">RING-type E3 ubiquitin transferase</fullName>
        <ecNumber evidence="6">2.3.2.27</ecNumber>
    </recommendedName>
</protein>
<dbReference type="Proteomes" id="UP000245946">
    <property type="component" value="Unassembled WGS sequence"/>
</dbReference>
<sequence>MRSADLAAASEFRVPTHEVPNRFSQPVGAATLREQNLVPTWQSDDTASECPDCQRRFTFFVRKHHCRRCGQIRCDRCSSHRVHLSAAELVIDPAMPEMLITESSGPTRICNACNADRQLPPGTAVRSLLSQLPSSHTESDLPSSMSDVSSRASELNECPVCSTTLATLGDSITQEEHVRACLETGGGGSLQGGRYLVYKLPDTGPIVGKECVICLEDLLPGMIIARLPCLCYFHRACIDSWFSRGKACPTHARTW</sequence>
<dbReference type="CDD" id="cd16489">
    <property type="entry name" value="mRING-CH-C4HC2H_ZNRF"/>
    <property type="match status" value="1"/>
</dbReference>
<evidence type="ECO:0000256" key="10">
    <source>
        <dbReference type="ARBA" id="ARBA00022753"/>
    </source>
</evidence>
<dbReference type="Pfam" id="PF13639">
    <property type="entry name" value="zf-RING_2"/>
    <property type="match status" value="1"/>
</dbReference>
<evidence type="ECO:0000256" key="17">
    <source>
        <dbReference type="PROSITE-ProRule" id="PRU00175"/>
    </source>
</evidence>
<dbReference type="InterPro" id="IPR013083">
    <property type="entry name" value="Znf_RING/FYVE/PHD"/>
</dbReference>
<comment type="subcellular location">
    <subcellularLocation>
        <location evidence="3">Endosome</location>
    </subcellularLocation>
    <subcellularLocation>
        <location evidence="4">Lysosome</location>
    </subcellularLocation>
    <subcellularLocation>
        <location evidence="2">Membrane</location>
        <topology evidence="2">Peripheral membrane protein</topology>
    </subcellularLocation>
</comment>
<dbReference type="RefSeq" id="XP_025595558.1">
    <property type="nucleotide sequence ID" value="XM_025740375.1"/>
</dbReference>
<organism evidence="20 21">
    <name type="scientific">Tilletiopsis washingtonensis</name>
    <dbReference type="NCBI Taxonomy" id="58919"/>
    <lineage>
        <taxon>Eukaryota</taxon>
        <taxon>Fungi</taxon>
        <taxon>Dikarya</taxon>
        <taxon>Basidiomycota</taxon>
        <taxon>Ustilaginomycotina</taxon>
        <taxon>Exobasidiomycetes</taxon>
        <taxon>Entylomatales</taxon>
        <taxon>Entylomatales incertae sedis</taxon>
        <taxon>Tilletiopsis</taxon>
    </lineage>
</organism>
<dbReference type="EC" id="2.3.2.27" evidence="6"/>
<evidence type="ECO:0000259" key="19">
    <source>
        <dbReference type="PROSITE" id="PS50178"/>
    </source>
</evidence>
<keyword evidence="12" id="KW-0833">Ubl conjugation pathway</keyword>
<evidence type="ECO:0000256" key="8">
    <source>
        <dbReference type="ARBA" id="ARBA00022707"/>
    </source>
</evidence>
<evidence type="ECO:0000256" key="13">
    <source>
        <dbReference type="ARBA" id="ARBA00022833"/>
    </source>
</evidence>
<gene>
    <name evidence="20" type="ORF">FA09DRAFT_301720</name>
</gene>
<comment type="catalytic activity">
    <reaction evidence="1">
        <text>S-ubiquitinyl-[E2 ubiquitin-conjugating enzyme]-L-cysteine + [acceptor protein]-L-lysine = [E2 ubiquitin-conjugating enzyme]-L-cysteine + N(6)-ubiquitinyl-[acceptor protein]-L-lysine.</text>
        <dbReference type="EC" id="2.3.2.27"/>
    </reaction>
</comment>
<dbReference type="PANTHER" id="PTHR46661">
    <property type="entry name" value="E3 UBIQUITIN-PROTEIN LIGASE ZNRF1-LIKE PROTEIN"/>
    <property type="match status" value="1"/>
</dbReference>
<reference evidence="20 21" key="1">
    <citation type="journal article" date="2018" name="Mol. Biol. Evol.">
        <title>Broad Genomic Sampling Reveals a Smut Pathogenic Ancestry of the Fungal Clade Ustilaginomycotina.</title>
        <authorList>
            <person name="Kijpornyongpan T."/>
            <person name="Mondo S.J."/>
            <person name="Barry K."/>
            <person name="Sandor L."/>
            <person name="Lee J."/>
            <person name="Lipzen A."/>
            <person name="Pangilinan J."/>
            <person name="LaButti K."/>
            <person name="Hainaut M."/>
            <person name="Henrissat B."/>
            <person name="Grigoriev I.V."/>
            <person name="Spatafora J.W."/>
            <person name="Aime M.C."/>
        </authorList>
    </citation>
    <scope>NUCLEOTIDE SEQUENCE [LARGE SCALE GENOMIC DNA]</scope>
    <source>
        <strain evidence="20 21">MCA 4186</strain>
    </source>
</reference>
<dbReference type="InterPro" id="IPR001841">
    <property type="entry name" value="Znf_RING"/>
</dbReference>
<evidence type="ECO:0000256" key="3">
    <source>
        <dbReference type="ARBA" id="ARBA00004177"/>
    </source>
</evidence>
<keyword evidence="16" id="KW-0449">Lipoprotein</keyword>
<evidence type="ECO:0000256" key="11">
    <source>
        <dbReference type="ARBA" id="ARBA00022771"/>
    </source>
</evidence>
<evidence type="ECO:0000256" key="15">
    <source>
        <dbReference type="ARBA" id="ARBA00023228"/>
    </source>
</evidence>
<dbReference type="PROSITE" id="PS50089">
    <property type="entry name" value="ZF_RING_2"/>
    <property type="match status" value="1"/>
</dbReference>
<dbReference type="GO" id="GO:0061630">
    <property type="term" value="F:ubiquitin protein ligase activity"/>
    <property type="evidence" value="ECO:0007669"/>
    <property type="project" value="UniProtKB-EC"/>
</dbReference>
<evidence type="ECO:0000256" key="5">
    <source>
        <dbReference type="ARBA" id="ARBA00004906"/>
    </source>
</evidence>
<dbReference type="AlphaFoldDB" id="A0A316Z146"/>
<evidence type="ECO:0000256" key="16">
    <source>
        <dbReference type="ARBA" id="ARBA00023288"/>
    </source>
</evidence>
<keyword evidence="9" id="KW-0479">Metal-binding</keyword>
<evidence type="ECO:0000313" key="20">
    <source>
        <dbReference type="EMBL" id="PWN95279.1"/>
    </source>
</evidence>
<dbReference type="SMART" id="SM00064">
    <property type="entry name" value="FYVE"/>
    <property type="match status" value="1"/>
</dbReference>
<keyword evidence="11 17" id="KW-0863">Zinc-finger</keyword>
<keyword evidence="14" id="KW-0472">Membrane</keyword>
<dbReference type="InterPro" id="IPR017455">
    <property type="entry name" value="Znf_FYVE-rel"/>
</dbReference>
<evidence type="ECO:0000256" key="4">
    <source>
        <dbReference type="ARBA" id="ARBA00004371"/>
    </source>
</evidence>
<keyword evidence="15" id="KW-0458">Lysosome</keyword>
<dbReference type="Pfam" id="PF01363">
    <property type="entry name" value="FYVE"/>
    <property type="match status" value="1"/>
</dbReference>
<evidence type="ECO:0000259" key="18">
    <source>
        <dbReference type="PROSITE" id="PS50089"/>
    </source>
</evidence>
<feature type="domain" description="FYVE-type" evidence="19">
    <location>
        <begin position="44"/>
        <end position="118"/>
    </location>
</feature>
<keyword evidence="13" id="KW-0862">Zinc</keyword>
<evidence type="ECO:0000256" key="2">
    <source>
        <dbReference type="ARBA" id="ARBA00004170"/>
    </source>
</evidence>
<evidence type="ECO:0000256" key="12">
    <source>
        <dbReference type="ARBA" id="ARBA00022786"/>
    </source>
</evidence>
<evidence type="ECO:0000256" key="1">
    <source>
        <dbReference type="ARBA" id="ARBA00000900"/>
    </source>
</evidence>
<feature type="domain" description="RING-type" evidence="18">
    <location>
        <begin position="211"/>
        <end position="251"/>
    </location>
</feature>
<dbReference type="InterPro" id="IPR051878">
    <property type="entry name" value="ZNRF_ubiq-protein_ligase"/>
</dbReference>
<dbReference type="SMART" id="SM00184">
    <property type="entry name" value="RING"/>
    <property type="match status" value="1"/>
</dbReference>
<dbReference type="Gene3D" id="3.30.40.10">
    <property type="entry name" value="Zinc/RING finger domain, C3HC4 (zinc finger)"/>
    <property type="match status" value="2"/>
</dbReference>
<dbReference type="GO" id="GO:0008270">
    <property type="term" value="F:zinc ion binding"/>
    <property type="evidence" value="ECO:0007669"/>
    <property type="project" value="UniProtKB-KW"/>
</dbReference>
<evidence type="ECO:0000256" key="14">
    <source>
        <dbReference type="ARBA" id="ARBA00023136"/>
    </source>
</evidence>
<dbReference type="STRING" id="58919.A0A316Z146"/>
<keyword evidence="7" id="KW-0808">Transferase</keyword>
<dbReference type="InterPro" id="IPR011011">
    <property type="entry name" value="Znf_FYVE_PHD"/>
</dbReference>